<proteinExistence type="predicted"/>
<accession>A0A9W8RY64</accession>
<organism evidence="1 2">
    <name type="scientific">Fusarium torreyae</name>
    <dbReference type="NCBI Taxonomy" id="1237075"/>
    <lineage>
        <taxon>Eukaryota</taxon>
        <taxon>Fungi</taxon>
        <taxon>Dikarya</taxon>
        <taxon>Ascomycota</taxon>
        <taxon>Pezizomycotina</taxon>
        <taxon>Sordariomycetes</taxon>
        <taxon>Hypocreomycetidae</taxon>
        <taxon>Hypocreales</taxon>
        <taxon>Nectriaceae</taxon>
        <taxon>Fusarium</taxon>
    </lineage>
</organism>
<dbReference type="AlphaFoldDB" id="A0A9W8RY64"/>
<evidence type="ECO:0000313" key="1">
    <source>
        <dbReference type="EMBL" id="KAJ4256901.1"/>
    </source>
</evidence>
<dbReference type="EMBL" id="JAOQAZ010000018">
    <property type="protein sequence ID" value="KAJ4256901.1"/>
    <property type="molecule type" value="Genomic_DNA"/>
</dbReference>
<protein>
    <submittedName>
        <fullName evidence="1">Uncharacterized protein</fullName>
    </submittedName>
</protein>
<name>A0A9W8RY64_9HYPO</name>
<dbReference type="Proteomes" id="UP001152049">
    <property type="component" value="Unassembled WGS sequence"/>
</dbReference>
<keyword evidence="2" id="KW-1185">Reference proteome</keyword>
<gene>
    <name evidence="1" type="ORF">NW762_008997</name>
</gene>
<dbReference type="OrthoDB" id="4225201at2759"/>
<comment type="caution">
    <text evidence="1">The sequence shown here is derived from an EMBL/GenBank/DDBJ whole genome shotgun (WGS) entry which is preliminary data.</text>
</comment>
<sequence length="267" mass="29257">MYSVVKGTAMMLSQALSLVIGPSSPLLLPPCAMGTLPSALDVTPSAFITVNVPWGMGGFYPLTLQVEVEESDDVCGPASIKLNGQTLNYNAKGYGVGSLQLDDDTIISADWDFRCIGPEDSPSAQSMRFNIKAVEDVGLTEEASLTIVFRSTAPVRILEVEGAAHMWSLSLPFNKKNTSTVNRITSDNSPRPIWEYPDRDFQDPEEELQVELMEIDALHEKVLQLEKLATERQASISKKLSKSCRPVPPSSLAEPSSATWFRSYLRS</sequence>
<reference evidence="1" key="1">
    <citation type="submission" date="2022-09" db="EMBL/GenBank/DDBJ databases">
        <title>Fusarium specimens isolated from Avocado Roots.</title>
        <authorList>
            <person name="Stajich J."/>
            <person name="Roper C."/>
            <person name="Heimlech-Rivalta G."/>
        </authorList>
    </citation>
    <scope>NUCLEOTIDE SEQUENCE</scope>
    <source>
        <strain evidence="1">CF00136</strain>
    </source>
</reference>
<evidence type="ECO:0000313" key="2">
    <source>
        <dbReference type="Proteomes" id="UP001152049"/>
    </source>
</evidence>